<dbReference type="PANTHER" id="PTHR43771:SF2">
    <property type="entry name" value="PHOSPHOMANNOMUTASE_PHOSPHOGLUCOMUTASE"/>
    <property type="match status" value="1"/>
</dbReference>
<dbReference type="InterPro" id="IPR016055">
    <property type="entry name" value="A-D-PHexomutase_a/b/a-I/II/III"/>
</dbReference>
<dbReference type="Pfam" id="PF02879">
    <property type="entry name" value="PGM_PMM_II"/>
    <property type="match status" value="1"/>
</dbReference>
<dbReference type="InterPro" id="IPR005844">
    <property type="entry name" value="A-D-PHexomutase_a/b/a-I"/>
</dbReference>
<dbReference type="SUPFAM" id="SSF53738">
    <property type="entry name" value="Phosphoglucomutase, first 3 domains"/>
    <property type="match status" value="3"/>
</dbReference>
<dbReference type="RefSeq" id="WP_400187364.1">
    <property type="nucleotide sequence ID" value="NZ_JBGORX010000002.1"/>
</dbReference>
<gene>
    <name evidence="15" type="ORF">ACD661_08130</name>
</gene>
<dbReference type="PANTHER" id="PTHR43771">
    <property type="entry name" value="PHOSPHOMANNOMUTASE"/>
    <property type="match status" value="1"/>
</dbReference>
<evidence type="ECO:0000259" key="11">
    <source>
        <dbReference type="Pfam" id="PF00408"/>
    </source>
</evidence>
<dbReference type="InterPro" id="IPR005841">
    <property type="entry name" value="Alpha-D-phosphohexomutase_SF"/>
</dbReference>
<dbReference type="Gene3D" id="3.40.120.10">
    <property type="entry name" value="Alpha-D-Glucose-1,6-Bisphosphate, subunit A, domain 3"/>
    <property type="match status" value="3"/>
</dbReference>
<evidence type="ECO:0000256" key="3">
    <source>
        <dbReference type="ARBA" id="ARBA00004699"/>
    </source>
</evidence>
<evidence type="ECO:0000259" key="14">
    <source>
        <dbReference type="Pfam" id="PF02880"/>
    </source>
</evidence>
<evidence type="ECO:0000313" key="16">
    <source>
        <dbReference type="Proteomes" id="UP001615550"/>
    </source>
</evidence>
<proteinExistence type="inferred from homology"/>
<evidence type="ECO:0000256" key="9">
    <source>
        <dbReference type="ARBA" id="ARBA00023235"/>
    </source>
</evidence>
<dbReference type="Pfam" id="PF02878">
    <property type="entry name" value="PGM_PMM_I"/>
    <property type="match status" value="1"/>
</dbReference>
<dbReference type="CDD" id="cd03089">
    <property type="entry name" value="PMM_PGM"/>
    <property type="match status" value="1"/>
</dbReference>
<dbReference type="InterPro" id="IPR036900">
    <property type="entry name" value="A-D-PHexomutase_C_sf"/>
</dbReference>
<feature type="domain" description="Alpha-D-phosphohexomutase C-terminal" evidence="11">
    <location>
        <begin position="406"/>
        <end position="446"/>
    </location>
</feature>
<dbReference type="EC" id="5.4.2.8" evidence="5"/>
<dbReference type="InterPro" id="IPR005843">
    <property type="entry name" value="A-D-PHexomutase_C"/>
</dbReference>
<evidence type="ECO:0000256" key="6">
    <source>
        <dbReference type="ARBA" id="ARBA00022553"/>
    </source>
</evidence>
<comment type="pathway">
    <text evidence="3">Nucleotide-sugar biosynthesis; GDP-alpha-D-mannose biosynthesis; alpha-D-mannose 1-phosphate from D-fructose 6-phosphate: step 2/2.</text>
</comment>
<dbReference type="InterPro" id="IPR005845">
    <property type="entry name" value="A-D-PHexomutase_a/b/a-II"/>
</dbReference>
<dbReference type="Pfam" id="PF00408">
    <property type="entry name" value="PGM_PMM_IV"/>
    <property type="match status" value="1"/>
</dbReference>
<dbReference type="InterPro" id="IPR016066">
    <property type="entry name" value="A-D-PHexomutase_CS"/>
</dbReference>
<name>A0ABW8D731_9GAMM</name>
<dbReference type="PRINTS" id="PR00509">
    <property type="entry name" value="PGMPMM"/>
</dbReference>
<dbReference type="EMBL" id="JBGORX010000002">
    <property type="protein sequence ID" value="MFJ1268518.1"/>
    <property type="molecule type" value="Genomic_DNA"/>
</dbReference>
<keyword evidence="9" id="KW-0413">Isomerase</keyword>
<comment type="cofactor">
    <cofactor evidence="2">
        <name>Mg(2+)</name>
        <dbReference type="ChEBI" id="CHEBI:18420"/>
    </cofactor>
</comment>
<keyword evidence="6" id="KW-0597">Phosphoprotein</keyword>
<evidence type="ECO:0000259" key="13">
    <source>
        <dbReference type="Pfam" id="PF02879"/>
    </source>
</evidence>
<protein>
    <recommendedName>
        <fullName evidence="5">phosphomannomutase</fullName>
        <ecNumber evidence="5">5.4.2.8</ecNumber>
    </recommendedName>
</protein>
<keyword evidence="16" id="KW-1185">Reference proteome</keyword>
<feature type="domain" description="Alpha-D-phosphohexomutase alpha/beta/alpha" evidence="12">
    <location>
        <begin position="13"/>
        <end position="122"/>
    </location>
</feature>
<comment type="catalytic activity">
    <reaction evidence="1">
        <text>alpha-D-mannose 1-phosphate = D-mannose 6-phosphate</text>
        <dbReference type="Rhea" id="RHEA:11140"/>
        <dbReference type="ChEBI" id="CHEBI:58409"/>
        <dbReference type="ChEBI" id="CHEBI:58735"/>
        <dbReference type="EC" id="5.4.2.8"/>
    </reaction>
</comment>
<evidence type="ECO:0000256" key="10">
    <source>
        <dbReference type="RuleBase" id="RU004326"/>
    </source>
</evidence>
<dbReference type="Pfam" id="PF02880">
    <property type="entry name" value="PGM_PMM_III"/>
    <property type="match status" value="1"/>
</dbReference>
<accession>A0ABW8D731</accession>
<dbReference type="Proteomes" id="UP001615550">
    <property type="component" value="Unassembled WGS sequence"/>
</dbReference>
<dbReference type="PROSITE" id="PS00710">
    <property type="entry name" value="PGM_PMM"/>
    <property type="match status" value="1"/>
</dbReference>
<reference evidence="15 16" key="1">
    <citation type="submission" date="2024-08" db="EMBL/GenBank/DDBJ databases">
        <title>Draft Genome Sequence of Legionella lytica strain DSB2004, Isolated From a Fire Sprinkler System.</title>
        <authorList>
            <person name="Everhart A.D."/>
            <person name="Kidane D.T."/>
            <person name="Farone A.L."/>
            <person name="Farone M.B."/>
        </authorList>
    </citation>
    <scope>NUCLEOTIDE SEQUENCE [LARGE SCALE GENOMIC DNA]</scope>
    <source>
        <strain evidence="15 16">DSB2004</strain>
    </source>
</reference>
<dbReference type="Gene3D" id="3.30.310.50">
    <property type="entry name" value="Alpha-D-phosphohexomutase, C-terminal domain"/>
    <property type="match status" value="1"/>
</dbReference>
<organism evidence="15 16">
    <name type="scientific">Legionella lytica</name>
    <dbReference type="NCBI Taxonomy" id="96232"/>
    <lineage>
        <taxon>Bacteria</taxon>
        <taxon>Pseudomonadati</taxon>
        <taxon>Pseudomonadota</taxon>
        <taxon>Gammaproteobacteria</taxon>
        <taxon>Legionellales</taxon>
        <taxon>Legionellaceae</taxon>
        <taxon>Legionella</taxon>
    </lineage>
</organism>
<evidence type="ECO:0000256" key="4">
    <source>
        <dbReference type="ARBA" id="ARBA00010231"/>
    </source>
</evidence>
<keyword evidence="7 10" id="KW-0479">Metal-binding</keyword>
<evidence type="ECO:0000256" key="8">
    <source>
        <dbReference type="ARBA" id="ARBA00022842"/>
    </source>
</evidence>
<evidence type="ECO:0000256" key="2">
    <source>
        <dbReference type="ARBA" id="ARBA00001946"/>
    </source>
</evidence>
<evidence type="ECO:0000313" key="15">
    <source>
        <dbReference type="EMBL" id="MFJ1268518.1"/>
    </source>
</evidence>
<evidence type="ECO:0000256" key="5">
    <source>
        <dbReference type="ARBA" id="ARBA00012730"/>
    </source>
</evidence>
<dbReference type="InterPro" id="IPR005846">
    <property type="entry name" value="A-D-PHexomutase_a/b/a-III"/>
</dbReference>
<evidence type="ECO:0000259" key="12">
    <source>
        <dbReference type="Pfam" id="PF02878"/>
    </source>
</evidence>
<dbReference type="SUPFAM" id="SSF55957">
    <property type="entry name" value="Phosphoglucomutase, C-terminal domain"/>
    <property type="match status" value="1"/>
</dbReference>
<evidence type="ECO:0000256" key="1">
    <source>
        <dbReference type="ARBA" id="ARBA00000586"/>
    </source>
</evidence>
<comment type="similarity">
    <text evidence="4 10">Belongs to the phosphohexose mutase family.</text>
</comment>
<sequence>MSKSYLIKPPLSIFKEYDIRNPIGEDLNENTYYTLGVAIGSELQDLYGLHTLLLCRDSRPTSNMFADALIKGLLFTGTNVIDIGCLPTPVLYFAMHDLQCQSGLMITASHNPTTYNGLKIILGKQNYHGERLRLLHQRIMEQRYLFDDTGRGRVVQYPEEQVINKYIRMVKASLRGVKPLKVVMGGGNGVACRLAPQLLTALGCEVIPHYTEEQSASSAEENLNGLRLAVQTQQANLGLAFDGDGDRLSVVDKNGCVIASDYLLLAFADALLKKVVKPAIVFDVKCTAHLQDYLGAHNGRAIMSKTGMAHIVATMSAHRAAIGGEFCGHFYFSDRWLPHDDGLYAAARVLEMLSEQSKDSHQFFAQFPKSLSTDELKIGITEGLKVQFMQQLVLQAPAYLSGELVHIDGLRANLTNAWGLIRPSNTGPYLTVRFEAKTYEAMQDIKWMFGRLINATNPLLALPF</sequence>
<feature type="domain" description="Alpha-D-phosphohexomutase alpha/beta/alpha" evidence="14">
    <location>
        <begin position="260"/>
        <end position="368"/>
    </location>
</feature>
<keyword evidence="8 10" id="KW-0460">Magnesium</keyword>
<comment type="caution">
    <text evidence="15">The sequence shown here is derived from an EMBL/GenBank/DDBJ whole genome shotgun (WGS) entry which is preliminary data.</text>
</comment>
<evidence type="ECO:0000256" key="7">
    <source>
        <dbReference type="ARBA" id="ARBA00022723"/>
    </source>
</evidence>
<feature type="domain" description="Alpha-D-phosphohexomutase alpha/beta/alpha" evidence="13">
    <location>
        <begin position="165"/>
        <end position="255"/>
    </location>
</feature>